<dbReference type="SUPFAM" id="SSF56349">
    <property type="entry name" value="DNA breaking-rejoining enzymes"/>
    <property type="match status" value="1"/>
</dbReference>
<dbReference type="CDD" id="cd00796">
    <property type="entry name" value="INT_Rci_Hp1_C"/>
    <property type="match status" value="1"/>
</dbReference>
<dbReference type="Gene3D" id="1.10.443.10">
    <property type="entry name" value="Intergrase catalytic core"/>
    <property type="match status" value="1"/>
</dbReference>
<dbReference type="InterPro" id="IPR010998">
    <property type="entry name" value="Integrase_recombinase_N"/>
</dbReference>
<evidence type="ECO:0000259" key="5">
    <source>
        <dbReference type="PROSITE" id="PS51898"/>
    </source>
</evidence>
<dbReference type="InterPro" id="IPR038488">
    <property type="entry name" value="Integrase_DNA-bd_sf"/>
</dbReference>
<proteinExistence type="inferred from homology"/>
<dbReference type="InterPro" id="IPR025166">
    <property type="entry name" value="Integrase_DNA_bind_dom"/>
</dbReference>
<reference evidence="6" key="1">
    <citation type="submission" date="2023-07" db="EMBL/GenBank/DDBJ databases">
        <title>Genomic Encyclopedia of Type Strains, Phase IV (KMG-IV): sequencing the most valuable type-strain genomes for metagenomic binning, comparative biology and taxonomic classification.</title>
        <authorList>
            <person name="Goeker M."/>
        </authorList>
    </citation>
    <scope>NUCLEOTIDE SEQUENCE</scope>
    <source>
        <strain evidence="6">DSM 19569</strain>
    </source>
</reference>
<dbReference type="Pfam" id="PF13356">
    <property type="entry name" value="Arm-DNA-bind_3"/>
    <property type="match status" value="1"/>
</dbReference>
<dbReference type="GO" id="GO:0006310">
    <property type="term" value="P:DNA recombination"/>
    <property type="evidence" value="ECO:0007669"/>
    <property type="project" value="UniProtKB-KW"/>
</dbReference>
<dbReference type="GO" id="GO:0003677">
    <property type="term" value="F:DNA binding"/>
    <property type="evidence" value="ECO:0007669"/>
    <property type="project" value="UniProtKB-KW"/>
</dbReference>
<keyword evidence="2" id="KW-0229">DNA integration</keyword>
<comment type="similarity">
    <text evidence="1">Belongs to the 'phage' integrase family.</text>
</comment>
<dbReference type="AlphaFoldDB" id="A0AAJ1TL85"/>
<dbReference type="Gene3D" id="3.30.160.390">
    <property type="entry name" value="Integrase, DNA-binding domain"/>
    <property type="match status" value="1"/>
</dbReference>
<dbReference type="PANTHER" id="PTHR30629">
    <property type="entry name" value="PROPHAGE INTEGRASE"/>
    <property type="match status" value="1"/>
</dbReference>
<accession>A0AAJ1TL85</accession>
<dbReference type="InterPro" id="IPR050808">
    <property type="entry name" value="Phage_Integrase"/>
</dbReference>
<protein>
    <submittedName>
        <fullName evidence="6">Integrase</fullName>
    </submittedName>
</protein>
<comment type="caution">
    <text evidence="6">The sequence shown here is derived from an EMBL/GenBank/DDBJ whole genome shotgun (WGS) entry which is preliminary data.</text>
</comment>
<evidence type="ECO:0000313" key="6">
    <source>
        <dbReference type="EMBL" id="MDQ0542791.1"/>
    </source>
</evidence>
<feature type="domain" description="Tyr recombinase" evidence="5">
    <location>
        <begin position="231"/>
        <end position="406"/>
    </location>
</feature>
<dbReference type="GO" id="GO:0015074">
    <property type="term" value="P:DNA integration"/>
    <property type="evidence" value="ECO:0007669"/>
    <property type="project" value="UniProtKB-KW"/>
</dbReference>
<keyword evidence="3" id="KW-0238">DNA-binding</keyword>
<dbReference type="RefSeq" id="WP_059409799.1">
    <property type="nucleotide sequence ID" value="NZ_JAJALK010000008.1"/>
</dbReference>
<dbReference type="Proteomes" id="UP001223420">
    <property type="component" value="Unassembled WGS sequence"/>
</dbReference>
<gene>
    <name evidence="6" type="ORF">QO001_001709</name>
</gene>
<evidence type="ECO:0000313" key="7">
    <source>
        <dbReference type="Proteomes" id="UP001223420"/>
    </source>
</evidence>
<dbReference type="PANTHER" id="PTHR30629:SF2">
    <property type="entry name" value="PROPHAGE INTEGRASE INTS-RELATED"/>
    <property type="match status" value="1"/>
</dbReference>
<organism evidence="6 7">
    <name type="scientific">Methylobacterium brachiatum</name>
    <dbReference type="NCBI Taxonomy" id="269660"/>
    <lineage>
        <taxon>Bacteria</taxon>
        <taxon>Pseudomonadati</taxon>
        <taxon>Pseudomonadota</taxon>
        <taxon>Alphaproteobacteria</taxon>
        <taxon>Hyphomicrobiales</taxon>
        <taxon>Methylobacteriaceae</taxon>
        <taxon>Methylobacterium</taxon>
    </lineage>
</organism>
<evidence type="ECO:0000256" key="1">
    <source>
        <dbReference type="ARBA" id="ARBA00008857"/>
    </source>
</evidence>
<dbReference type="InterPro" id="IPR013762">
    <property type="entry name" value="Integrase-like_cat_sf"/>
</dbReference>
<sequence length="438" mass="48107">MKRRNAVRLTLRTIEKAAAKPTSYFIWDLDQPGFGLRIEPTGAKSFYIHYRLGGRGFPSKKMKLGDVRSMSVSQARSEAAEKLVLARKGEDPAAERVAAKNCLFVHELIDLYGSEGLVRLKGRRKGEDMTEETAKYTMARLRNHVVPVLGQLRLVELDKTHVESLFRKVGSGATAAKTEERTGRGAVVRGGRGAARKVVRDLSAVCTFAVDNNLMKANPVANARVNKVDNERKDYLTTAHVQRLGRALVEAETSHGVPRVATDQIRLWLLTGLRRNEGAALKWSEVRLEHESLELETSKSETKRPLTPPAVAFLRKLKETADSAYVFPAKRGDGWFTGTKRYLPLIMRLAGLDRLFPHLLRHTFGSNAISQGLSIPLAGALLGHANLRSTLIYAHVQHDVAARAAGPCMTDFAAALGAPTRDAFGGERSNAADGGERS</sequence>
<keyword evidence="4" id="KW-0233">DNA recombination</keyword>
<dbReference type="Gene3D" id="1.10.150.130">
    <property type="match status" value="1"/>
</dbReference>
<dbReference type="PROSITE" id="PS51898">
    <property type="entry name" value="TYR_RECOMBINASE"/>
    <property type="match status" value="1"/>
</dbReference>
<dbReference type="InterPro" id="IPR011010">
    <property type="entry name" value="DNA_brk_join_enz"/>
</dbReference>
<evidence type="ECO:0000256" key="3">
    <source>
        <dbReference type="ARBA" id="ARBA00023125"/>
    </source>
</evidence>
<evidence type="ECO:0000256" key="2">
    <source>
        <dbReference type="ARBA" id="ARBA00022908"/>
    </source>
</evidence>
<name>A0AAJ1TL85_9HYPH</name>
<dbReference type="InterPro" id="IPR002104">
    <property type="entry name" value="Integrase_catalytic"/>
</dbReference>
<dbReference type="Pfam" id="PF00589">
    <property type="entry name" value="Phage_integrase"/>
    <property type="match status" value="1"/>
</dbReference>
<dbReference type="EMBL" id="JAUSWL010000002">
    <property type="protein sequence ID" value="MDQ0542791.1"/>
    <property type="molecule type" value="Genomic_DNA"/>
</dbReference>
<evidence type="ECO:0000256" key="4">
    <source>
        <dbReference type="ARBA" id="ARBA00023172"/>
    </source>
</evidence>